<dbReference type="GeneID" id="101862603"/>
<feature type="repeat" description="ANK" evidence="3">
    <location>
        <begin position="266"/>
        <end position="298"/>
    </location>
</feature>
<evidence type="ECO:0000313" key="6">
    <source>
        <dbReference type="RefSeq" id="XP_005105087.1"/>
    </source>
</evidence>
<dbReference type="PANTHER" id="PTHR46680:SF3">
    <property type="entry name" value="NF-KAPPA-B INHIBITOR CACTUS"/>
    <property type="match status" value="1"/>
</dbReference>
<evidence type="ECO:0000256" key="2">
    <source>
        <dbReference type="ARBA" id="ARBA00023043"/>
    </source>
</evidence>
<dbReference type="InterPro" id="IPR036770">
    <property type="entry name" value="Ankyrin_rpt-contain_sf"/>
</dbReference>
<name>A0ABM0JZC2_APLCA</name>
<dbReference type="InterPro" id="IPR036036">
    <property type="entry name" value="SOCS_box-like_dom_sf"/>
</dbReference>
<gene>
    <name evidence="6" type="primary">LOC101862603</name>
</gene>
<evidence type="ECO:0000313" key="5">
    <source>
        <dbReference type="Proteomes" id="UP000694888"/>
    </source>
</evidence>
<keyword evidence="1" id="KW-0677">Repeat</keyword>
<dbReference type="SMART" id="SM00969">
    <property type="entry name" value="SOCS_box"/>
    <property type="match status" value="1"/>
</dbReference>
<organism evidence="5 6">
    <name type="scientific">Aplysia californica</name>
    <name type="common">California sea hare</name>
    <dbReference type="NCBI Taxonomy" id="6500"/>
    <lineage>
        <taxon>Eukaryota</taxon>
        <taxon>Metazoa</taxon>
        <taxon>Spiralia</taxon>
        <taxon>Lophotrochozoa</taxon>
        <taxon>Mollusca</taxon>
        <taxon>Gastropoda</taxon>
        <taxon>Heterobranchia</taxon>
        <taxon>Euthyneura</taxon>
        <taxon>Tectipleura</taxon>
        <taxon>Aplysiida</taxon>
        <taxon>Aplysioidea</taxon>
        <taxon>Aplysiidae</taxon>
        <taxon>Aplysia</taxon>
    </lineage>
</organism>
<evidence type="ECO:0000259" key="4">
    <source>
        <dbReference type="PROSITE" id="PS50225"/>
    </source>
</evidence>
<dbReference type="Proteomes" id="UP000694888">
    <property type="component" value="Unplaced"/>
</dbReference>
<dbReference type="Gene3D" id="1.10.750.20">
    <property type="entry name" value="SOCS box"/>
    <property type="match status" value="1"/>
</dbReference>
<dbReference type="Gene3D" id="1.25.40.20">
    <property type="entry name" value="Ankyrin repeat-containing domain"/>
    <property type="match status" value="2"/>
</dbReference>
<feature type="repeat" description="ANK" evidence="3">
    <location>
        <begin position="140"/>
        <end position="172"/>
    </location>
</feature>
<feature type="repeat" description="ANK" evidence="3">
    <location>
        <begin position="107"/>
        <end position="139"/>
    </location>
</feature>
<proteinExistence type="predicted"/>
<feature type="repeat" description="ANK" evidence="3">
    <location>
        <begin position="72"/>
        <end position="106"/>
    </location>
</feature>
<keyword evidence="5" id="KW-1185">Reference proteome</keyword>
<protein>
    <submittedName>
        <fullName evidence="6">Serine/threonine-protein phosphatase 6 regulatory ankyrin repeat subunit B</fullName>
    </submittedName>
</protein>
<dbReference type="RefSeq" id="XP_005105087.1">
    <property type="nucleotide sequence ID" value="XM_005105030.3"/>
</dbReference>
<dbReference type="SUPFAM" id="SSF48403">
    <property type="entry name" value="Ankyrin repeat"/>
    <property type="match status" value="1"/>
</dbReference>
<sequence length="421" mass="46748">MNVLELTNWDFISYSELETFLRVGCHLDEDLVNTVLRNRLTPLCLACKHNREDLVTVLLFHGADPNKCSDFLSKRPLHFACDHSGGNTGVVRKLLQANADINAVDEDGNTGLHLACSESNIPVVRLLIERGADVNARDVDGETPLVRVCLARNVELIDLLLKAGCDPNVPEGQPVELLVRAPLVEALKLLIEAGANIGQGAFLSHACEHDNIEMMKVLHHYGADVNKPNILGMTPLQTACFHQQASLTTLRLLLRWGADVNACSKSWKTALHYACIAQDLRKIHLLLAYKANVNADDFHQLSPLMTAIKNPAFMNSTAWPETIRVVVDLLVAAGTVVTVCRLDRLRSFVVHLEGIGERCQELLQDLYVHASNPRTLQDLCRVRIRDTICPNVDDKLDALPLPSQVKRYLKFSDVVSEFVKV</sequence>
<keyword evidence="2 3" id="KW-0040">ANK repeat</keyword>
<dbReference type="SUPFAM" id="SSF158235">
    <property type="entry name" value="SOCS box-like"/>
    <property type="match status" value="1"/>
</dbReference>
<dbReference type="PROSITE" id="PS50297">
    <property type="entry name" value="ANK_REP_REGION"/>
    <property type="match status" value="5"/>
</dbReference>
<evidence type="ECO:0000256" key="1">
    <source>
        <dbReference type="ARBA" id="ARBA00022737"/>
    </source>
</evidence>
<dbReference type="InterPro" id="IPR051070">
    <property type="entry name" value="NF-kappa-B_inhibitor"/>
</dbReference>
<feature type="domain" description="SOCS box" evidence="4">
    <location>
        <begin position="361"/>
        <end position="410"/>
    </location>
</feature>
<dbReference type="PROSITE" id="PS50088">
    <property type="entry name" value="ANK_REPEAT"/>
    <property type="match status" value="6"/>
</dbReference>
<dbReference type="Pfam" id="PF07525">
    <property type="entry name" value="SOCS_box"/>
    <property type="match status" value="1"/>
</dbReference>
<dbReference type="SMART" id="SM00253">
    <property type="entry name" value="SOCS"/>
    <property type="match status" value="1"/>
</dbReference>
<dbReference type="Pfam" id="PF00023">
    <property type="entry name" value="Ank"/>
    <property type="match status" value="2"/>
</dbReference>
<dbReference type="PANTHER" id="PTHR46680">
    <property type="entry name" value="NF-KAPPA-B INHIBITOR ALPHA"/>
    <property type="match status" value="1"/>
</dbReference>
<dbReference type="PROSITE" id="PS50225">
    <property type="entry name" value="SOCS"/>
    <property type="match status" value="1"/>
</dbReference>
<dbReference type="InterPro" id="IPR001496">
    <property type="entry name" value="SOCS_box"/>
</dbReference>
<feature type="repeat" description="ANK" evidence="3">
    <location>
        <begin position="38"/>
        <end position="70"/>
    </location>
</feature>
<dbReference type="SMART" id="SM00248">
    <property type="entry name" value="ANK"/>
    <property type="match status" value="7"/>
</dbReference>
<accession>A0ABM0JZC2</accession>
<feature type="repeat" description="ANK" evidence="3">
    <location>
        <begin position="231"/>
        <end position="265"/>
    </location>
</feature>
<dbReference type="CDD" id="cd03587">
    <property type="entry name" value="SOCS"/>
    <property type="match status" value="1"/>
</dbReference>
<reference evidence="6" key="1">
    <citation type="submission" date="2025-08" db="UniProtKB">
        <authorList>
            <consortium name="RefSeq"/>
        </authorList>
    </citation>
    <scope>IDENTIFICATION</scope>
</reference>
<evidence type="ECO:0000256" key="3">
    <source>
        <dbReference type="PROSITE-ProRule" id="PRU00023"/>
    </source>
</evidence>
<dbReference type="InterPro" id="IPR002110">
    <property type="entry name" value="Ankyrin_rpt"/>
</dbReference>
<dbReference type="Pfam" id="PF12796">
    <property type="entry name" value="Ank_2"/>
    <property type="match status" value="2"/>
</dbReference>